<evidence type="ECO:0000256" key="5">
    <source>
        <dbReference type="SAM" id="MobiDB-lite"/>
    </source>
</evidence>
<feature type="compositionally biased region" description="Low complexity" evidence="5">
    <location>
        <begin position="397"/>
        <end position="418"/>
    </location>
</feature>
<dbReference type="SUPFAM" id="SSF53448">
    <property type="entry name" value="Nucleotide-diphospho-sugar transferases"/>
    <property type="match status" value="1"/>
</dbReference>
<dbReference type="EMBL" id="VULY01000018">
    <property type="protein sequence ID" value="MSR94338.1"/>
    <property type="molecule type" value="Genomic_DNA"/>
</dbReference>
<dbReference type="GO" id="GO:0016740">
    <property type="term" value="F:transferase activity"/>
    <property type="evidence" value="ECO:0007669"/>
    <property type="project" value="UniProtKB-KW"/>
</dbReference>
<evidence type="ECO:0000256" key="3">
    <source>
        <dbReference type="ARBA" id="ARBA00022989"/>
    </source>
</evidence>
<dbReference type="GO" id="GO:0016020">
    <property type="term" value="C:membrane"/>
    <property type="evidence" value="ECO:0007669"/>
    <property type="project" value="UniProtKB-SubCell"/>
</dbReference>
<dbReference type="InterPro" id="IPR001173">
    <property type="entry name" value="Glyco_trans_2-like"/>
</dbReference>
<feature type="transmembrane region" description="Helical" evidence="6">
    <location>
        <begin position="289"/>
        <end position="310"/>
    </location>
</feature>
<dbReference type="RefSeq" id="WP_154477933.1">
    <property type="nucleotide sequence ID" value="NZ_VULY01000018.1"/>
</dbReference>
<dbReference type="PANTHER" id="PTHR40446:SF2">
    <property type="entry name" value="N-ACETYLGLUCOSAMINE-1-PHOSPHODIESTER ALPHA-N-ACETYLGLUCOSAMINIDASE"/>
    <property type="match status" value="1"/>
</dbReference>
<dbReference type="CDD" id="cd04179">
    <property type="entry name" value="DPM_DPG-synthase_like"/>
    <property type="match status" value="1"/>
</dbReference>
<feature type="transmembrane region" description="Helical" evidence="6">
    <location>
        <begin position="218"/>
        <end position="243"/>
    </location>
</feature>
<reference evidence="10 11" key="1">
    <citation type="submission" date="2019-08" db="EMBL/GenBank/DDBJ databases">
        <title>In-depth cultivation of the pig gut microbiome towards novel bacterial diversity and tailored functional studies.</title>
        <authorList>
            <person name="Wylensek D."/>
            <person name="Hitch T.C.A."/>
            <person name="Clavel T."/>
        </authorList>
    </citation>
    <scope>NUCLEOTIDE SEQUENCE [LARGE SCALE GENOMIC DNA]</scope>
    <source>
        <strain evidence="10 11">68-1-5</strain>
    </source>
</reference>
<dbReference type="InterPro" id="IPR029044">
    <property type="entry name" value="Nucleotide-diphossugar_trans"/>
</dbReference>
<evidence type="ECO:0000259" key="9">
    <source>
        <dbReference type="Pfam" id="PF09992"/>
    </source>
</evidence>
<gene>
    <name evidence="10" type="ORF">FYJ34_08725</name>
</gene>
<dbReference type="Proteomes" id="UP000434409">
    <property type="component" value="Unassembled WGS sequence"/>
</dbReference>
<keyword evidence="11" id="KW-1185">Reference proteome</keyword>
<dbReference type="GO" id="GO:0000271">
    <property type="term" value="P:polysaccharide biosynthetic process"/>
    <property type="evidence" value="ECO:0007669"/>
    <property type="project" value="InterPro"/>
</dbReference>
<sequence>MIYLIIPAYEPDEKLIRLLQSLASEKDLYPIVVNDGSSREALPIFHQAADYAEILTHPVNRGKGAALKTAFSHIQTLERSGFVVTADADGQHTREDILRVARICQSHPEAFVTGVREFKGKVPLKSRVGNTLTRHVFYLVTGTKLSDTQCGLRGFPVSMLSFLKAIPGNRYEYEMNMLLEVIGTYPLETAPIETIYIEDNRSSHFHPIKDAFRIYREILKFCASSLISFLIDYLAYTFLLLVLSPIASTAAALMGANITARCISGYANYKMNRHLVFRDTSGRNTLGKYILLAVGILAFNSFLLLAFHQLGFENLYLLKLLVEVLCFSVSWLVQKHYIFSKKERKRRNLSMHLKKLLKKPVLFAVIGAVTILSMNSYALLKTFKIAQVSAYVGESGSSASQGSTTDNSSSSGQDTSSAVVSDTAYSDENIQISLETLTTNDTTVYVADIQVSSPEYLKTALAQNAFGRNVTATTSTIASENNAILAINGDYYGANDSGYVIRNGELLRNTVRSGDTTEDLAIYEDGSFQIIDEAEVSAEKLVSDGVVNLLAFGPALIEDGEISVSPSDEVGKAMSENPRTAIGIIDETHYIIVVSDGRTSESAGLSLYQLAQVMESYQVQTAYNLDGGGSSTLYFNGEVINKPTTNGNSIQERKVSDIVYIGY</sequence>
<dbReference type="PANTHER" id="PTHR40446">
    <property type="entry name" value="N-ACETYLGLUCOSAMINE-1-PHOSPHODIESTER ALPHA-N-ACETYLGLUCOSAMINIDASE"/>
    <property type="match status" value="1"/>
</dbReference>
<feature type="transmembrane region" description="Helical" evidence="6">
    <location>
        <begin position="249"/>
        <end position="269"/>
    </location>
</feature>
<protein>
    <submittedName>
        <fullName evidence="10">Glycosyltransferase</fullName>
    </submittedName>
</protein>
<comment type="subcellular location">
    <subcellularLocation>
        <location evidence="1">Membrane</location>
        <topology evidence="1">Multi-pass membrane protein</topology>
    </subcellularLocation>
</comment>
<evidence type="ECO:0000256" key="1">
    <source>
        <dbReference type="ARBA" id="ARBA00004141"/>
    </source>
</evidence>
<evidence type="ECO:0000256" key="4">
    <source>
        <dbReference type="ARBA" id="ARBA00023136"/>
    </source>
</evidence>
<name>A0A6N7UT91_9FIRM</name>
<dbReference type="InterPro" id="IPR007267">
    <property type="entry name" value="GtrA_DPMS_TM"/>
</dbReference>
<keyword evidence="3 6" id="KW-1133">Transmembrane helix</keyword>
<keyword evidence="2 6" id="KW-0812">Transmembrane</keyword>
<comment type="caution">
    <text evidence="10">The sequence shown here is derived from an EMBL/GenBank/DDBJ whole genome shotgun (WGS) entry which is preliminary data.</text>
</comment>
<feature type="domain" description="Phosphodiester glycosidase" evidence="9">
    <location>
        <begin position="481"/>
        <end position="661"/>
    </location>
</feature>
<dbReference type="AlphaFoldDB" id="A0A6N7UT91"/>
<dbReference type="Pfam" id="PF09992">
    <property type="entry name" value="NAGPA"/>
    <property type="match status" value="1"/>
</dbReference>
<feature type="region of interest" description="Disordered" evidence="5">
    <location>
        <begin position="396"/>
        <end position="418"/>
    </location>
</feature>
<organism evidence="10 11">
    <name type="scientific">Suipraeoptans intestinalis</name>
    <dbReference type="NCBI Taxonomy" id="2606628"/>
    <lineage>
        <taxon>Bacteria</taxon>
        <taxon>Bacillati</taxon>
        <taxon>Bacillota</taxon>
        <taxon>Clostridia</taxon>
        <taxon>Lachnospirales</taxon>
        <taxon>Lachnospiraceae</taxon>
        <taxon>Suipraeoptans</taxon>
    </lineage>
</organism>
<feature type="domain" description="Glycosyltransferase 2-like" evidence="7">
    <location>
        <begin position="4"/>
        <end position="129"/>
    </location>
</feature>
<evidence type="ECO:0000313" key="10">
    <source>
        <dbReference type="EMBL" id="MSR94338.1"/>
    </source>
</evidence>
<feature type="domain" description="GtrA/DPMS transmembrane" evidence="8">
    <location>
        <begin position="220"/>
        <end position="339"/>
    </location>
</feature>
<feature type="transmembrane region" description="Helical" evidence="6">
    <location>
        <begin position="316"/>
        <end position="339"/>
    </location>
</feature>
<evidence type="ECO:0000256" key="2">
    <source>
        <dbReference type="ARBA" id="ARBA00022692"/>
    </source>
</evidence>
<dbReference type="Gene3D" id="3.90.550.10">
    <property type="entry name" value="Spore Coat Polysaccharide Biosynthesis Protein SpsA, Chain A"/>
    <property type="match status" value="1"/>
</dbReference>
<dbReference type="InterPro" id="IPR018711">
    <property type="entry name" value="NAGPA"/>
</dbReference>
<feature type="transmembrane region" description="Helical" evidence="6">
    <location>
        <begin position="360"/>
        <end position="380"/>
    </location>
</feature>
<evidence type="ECO:0000259" key="8">
    <source>
        <dbReference type="Pfam" id="PF04138"/>
    </source>
</evidence>
<evidence type="ECO:0000256" key="6">
    <source>
        <dbReference type="SAM" id="Phobius"/>
    </source>
</evidence>
<evidence type="ECO:0000313" key="11">
    <source>
        <dbReference type="Proteomes" id="UP000434409"/>
    </source>
</evidence>
<evidence type="ECO:0000259" key="7">
    <source>
        <dbReference type="Pfam" id="PF00535"/>
    </source>
</evidence>
<proteinExistence type="predicted"/>
<dbReference type="Pfam" id="PF00535">
    <property type="entry name" value="Glycos_transf_2"/>
    <property type="match status" value="1"/>
</dbReference>
<accession>A0A6N7UT91</accession>
<keyword evidence="4 6" id="KW-0472">Membrane</keyword>
<keyword evidence="10" id="KW-0808">Transferase</keyword>
<dbReference type="Pfam" id="PF04138">
    <property type="entry name" value="GtrA_DPMS_TM"/>
    <property type="match status" value="1"/>
</dbReference>